<name>A0A1M4VUX0_9FIRM</name>
<gene>
    <name evidence="2" type="ORF">SAMN02746064_01067</name>
</gene>
<feature type="chain" id="PRO_5012680046" evidence="1">
    <location>
        <begin position="26"/>
        <end position="192"/>
    </location>
</feature>
<evidence type="ECO:0000313" key="2">
    <source>
        <dbReference type="EMBL" id="SHE72769.1"/>
    </source>
</evidence>
<evidence type="ECO:0000256" key="1">
    <source>
        <dbReference type="SAM" id="SignalP"/>
    </source>
</evidence>
<dbReference type="RefSeq" id="WP_073270056.1">
    <property type="nucleotide sequence ID" value="NZ_FQTU01000006.1"/>
</dbReference>
<sequence>MNKKRIISLVLLLSIAILPMTNASAQEYEVGEKIEFGKYTGVVIDEKDVPEGIKPLKILDMKEIEDLLAKTETEIASTEESIFVDSDMSTRATGSQTKRMSLISGLYVKAYYTYAVNPTRFGSCTNVVSYISGRPFADWTQTSYNGIVIDSGRTLAVNFSGFQDLYLLTPLGLVKINTIHADLYTEFYYTGI</sequence>
<protein>
    <submittedName>
        <fullName evidence="2">Uncharacterized protein</fullName>
    </submittedName>
</protein>
<evidence type="ECO:0000313" key="3">
    <source>
        <dbReference type="Proteomes" id="UP000184251"/>
    </source>
</evidence>
<organism evidence="2 3">
    <name type="scientific">Alkalibacter saccharofermentans DSM 14828</name>
    <dbReference type="NCBI Taxonomy" id="1120975"/>
    <lineage>
        <taxon>Bacteria</taxon>
        <taxon>Bacillati</taxon>
        <taxon>Bacillota</taxon>
        <taxon>Clostridia</taxon>
        <taxon>Eubacteriales</taxon>
        <taxon>Eubacteriaceae</taxon>
        <taxon>Alkalibacter</taxon>
    </lineage>
</organism>
<dbReference type="EMBL" id="FQTU01000006">
    <property type="protein sequence ID" value="SHE72769.1"/>
    <property type="molecule type" value="Genomic_DNA"/>
</dbReference>
<proteinExistence type="predicted"/>
<keyword evidence="3" id="KW-1185">Reference proteome</keyword>
<accession>A0A1M4VUX0</accession>
<keyword evidence="1" id="KW-0732">Signal</keyword>
<reference evidence="2 3" key="1">
    <citation type="submission" date="2016-11" db="EMBL/GenBank/DDBJ databases">
        <authorList>
            <person name="Jaros S."/>
            <person name="Januszkiewicz K."/>
            <person name="Wedrychowicz H."/>
        </authorList>
    </citation>
    <scope>NUCLEOTIDE SEQUENCE [LARGE SCALE GENOMIC DNA]</scope>
    <source>
        <strain evidence="2 3">DSM 14828</strain>
    </source>
</reference>
<feature type="signal peptide" evidence="1">
    <location>
        <begin position="1"/>
        <end position="25"/>
    </location>
</feature>
<dbReference type="Proteomes" id="UP000184251">
    <property type="component" value="Unassembled WGS sequence"/>
</dbReference>
<dbReference type="AlphaFoldDB" id="A0A1M4VUX0"/>